<sequence length="61" mass="6576">MKATAEHGTAKIAVWWDMKDCPIPEGYDAGRVRASLSGVQGTTKHKPLVTSCKGSYPLESL</sequence>
<proteinExistence type="predicted"/>
<comment type="caution">
    <text evidence="1">The sequence shown here is derived from an EMBL/GenBank/DDBJ whole genome shotgun (WGS) entry which is preliminary data.</text>
</comment>
<evidence type="ECO:0000313" key="2">
    <source>
        <dbReference type="Proteomes" id="UP000824890"/>
    </source>
</evidence>
<name>A0ABQ7ZU21_BRANA</name>
<organism evidence="1 2">
    <name type="scientific">Brassica napus</name>
    <name type="common">Rape</name>
    <dbReference type="NCBI Taxonomy" id="3708"/>
    <lineage>
        <taxon>Eukaryota</taxon>
        <taxon>Viridiplantae</taxon>
        <taxon>Streptophyta</taxon>
        <taxon>Embryophyta</taxon>
        <taxon>Tracheophyta</taxon>
        <taxon>Spermatophyta</taxon>
        <taxon>Magnoliopsida</taxon>
        <taxon>eudicotyledons</taxon>
        <taxon>Gunneridae</taxon>
        <taxon>Pentapetalae</taxon>
        <taxon>rosids</taxon>
        <taxon>malvids</taxon>
        <taxon>Brassicales</taxon>
        <taxon>Brassicaceae</taxon>
        <taxon>Brassiceae</taxon>
        <taxon>Brassica</taxon>
    </lineage>
</organism>
<accession>A0ABQ7ZU21</accession>
<protein>
    <recommendedName>
        <fullName evidence="3">NYN domain-containing protein</fullName>
    </recommendedName>
</protein>
<evidence type="ECO:0008006" key="3">
    <source>
        <dbReference type="Google" id="ProtNLM"/>
    </source>
</evidence>
<gene>
    <name evidence="1" type="ORF">HID58_059516</name>
</gene>
<dbReference type="EMBL" id="JAGKQM010000014">
    <property type="protein sequence ID" value="KAH0883420.1"/>
    <property type="molecule type" value="Genomic_DNA"/>
</dbReference>
<keyword evidence="2" id="KW-1185">Reference proteome</keyword>
<evidence type="ECO:0000313" key="1">
    <source>
        <dbReference type="EMBL" id="KAH0883420.1"/>
    </source>
</evidence>
<reference evidence="1 2" key="1">
    <citation type="submission" date="2021-05" db="EMBL/GenBank/DDBJ databases">
        <title>Genome Assembly of Synthetic Allotetraploid Brassica napus Reveals Homoeologous Exchanges between Subgenomes.</title>
        <authorList>
            <person name="Davis J.T."/>
        </authorList>
    </citation>
    <scope>NUCLEOTIDE SEQUENCE [LARGE SCALE GENOMIC DNA]</scope>
    <source>
        <strain evidence="2">cv. Da-Ae</strain>
        <tissue evidence="1">Seedling</tissue>
    </source>
</reference>
<dbReference type="Proteomes" id="UP000824890">
    <property type="component" value="Unassembled WGS sequence"/>
</dbReference>